<evidence type="ECO:0000313" key="1">
    <source>
        <dbReference type="EMBL" id="KAI9908265.1"/>
    </source>
</evidence>
<name>A0ACC0VPI7_9STRA</name>
<keyword evidence="2" id="KW-1185">Reference proteome</keyword>
<organism evidence="1 2">
    <name type="scientific">Peronosclerospora sorghi</name>
    <dbReference type="NCBI Taxonomy" id="230839"/>
    <lineage>
        <taxon>Eukaryota</taxon>
        <taxon>Sar</taxon>
        <taxon>Stramenopiles</taxon>
        <taxon>Oomycota</taxon>
        <taxon>Peronosporomycetes</taxon>
        <taxon>Peronosporales</taxon>
        <taxon>Peronosporaceae</taxon>
        <taxon>Peronosclerospora</taxon>
    </lineage>
</organism>
<gene>
    <name evidence="1" type="ORF">PsorP6_002806</name>
</gene>
<comment type="caution">
    <text evidence="1">The sequence shown here is derived from an EMBL/GenBank/DDBJ whole genome shotgun (WGS) entry which is preliminary data.</text>
</comment>
<proteinExistence type="predicted"/>
<accession>A0ACC0VPI7</accession>
<dbReference type="EMBL" id="CM047587">
    <property type="protein sequence ID" value="KAI9908265.1"/>
    <property type="molecule type" value="Genomic_DNA"/>
</dbReference>
<protein>
    <submittedName>
        <fullName evidence="1">Uncharacterized protein</fullName>
    </submittedName>
</protein>
<sequence>MLDHHLLYLTNKTTTQIRADQKNAELVRDFPKEADLSDAEAPEEEMSDLSDEEESKIDIKIVPVTNATHKNQFFFDGLEFYLAVSQVRERTVRSVVAHGIAKTLTRLREEQHNESIAVIEQRYPDFTCLPTTAPSRSYQQPMDLIAALQLPSANAVAQRQLSIREHYNSK</sequence>
<evidence type="ECO:0000313" key="2">
    <source>
        <dbReference type="Proteomes" id="UP001163321"/>
    </source>
</evidence>
<reference evidence="1 2" key="1">
    <citation type="journal article" date="2022" name="bioRxiv">
        <title>The genome of the oomycete Peronosclerospora sorghi, a cosmopolitan pathogen of maize and sorghum, is inflated with dispersed pseudogenes.</title>
        <authorList>
            <person name="Fletcher K."/>
            <person name="Martin F."/>
            <person name="Isakeit T."/>
            <person name="Cavanaugh K."/>
            <person name="Magill C."/>
            <person name="Michelmore R."/>
        </authorList>
    </citation>
    <scope>NUCLEOTIDE SEQUENCE [LARGE SCALE GENOMIC DNA]</scope>
    <source>
        <strain evidence="1">P6</strain>
    </source>
</reference>
<dbReference type="Proteomes" id="UP001163321">
    <property type="component" value="Chromosome 8"/>
</dbReference>